<organism evidence="1 2">
    <name type="scientific">Brachionus plicatilis</name>
    <name type="common">Marine rotifer</name>
    <name type="synonym">Brachionus muelleri</name>
    <dbReference type="NCBI Taxonomy" id="10195"/>
    <lineage>
        <taxon>Eukaryota</taxon>
        <taxon>Metazoa</taxon>
        <taxon>Spiralia</taxon>
        <taxon>Gnathifera</taxon>
        <taxon>Rotifera</taxon>
        <taxon>Eurotatoria</taxon>
        <taxon>Monogononta</taxon>
        <taxon>Pseudotrocha</taxon>
        <taxon>Ploima</taxon>
        <taxon>Brachionidae</taxon>
        <taxon>Brachionus</taxon>
    </lineage>
</organism>
<protein>
    <submittedName>
        <fullName evidence="1">Uncharacterized protein</fullName>
    </submittedName>
</protein>
<gene>
    <name evidence="1" type="ORF">BpHYR1_021408</name>
</gene>
<dbReference type="AlphaFoldDB" id="A0A3M7PZY5"/>
<dbReference type="Proteomes" id="UP000276133">
    <property type="component" value="Unassembled WGS sequence"/>
</dbReference>
<evidence type="ECO:0000313" key="2">
    <source>
        <dbReference type="Proteomes" id="UP000276133"/>
    </source>
</evidence>
<keyword evidence="2" id="KW-1185">Reference proteome</keyword>
<name>A0A3M7PZY5_BRAPC</name>
<dbReference type="EMBL" id="REGN01008162">
    <property type="protein sequence ID" value="RNA04305.1"/>
    <property type="molecule type" value="Genomic_DNA"/>
</dbReference>
<accession>A0A3M7PZY5</accession>
<comment type="caution">
    <text evidence="1">The sequence shown here is derived from an EMBL/GenBank/DDBJ whole genome shotgun (WGS) entry which is preliminary data.</text>
</comment>
<sequence length="68" mass="8144">MPQKKYIQEKKVIGYNFNGKPIRNISSKIEKGMKFINELLIDDLQLDFDLFKDVYYFNLKKKTTCFSN</sequence>
<proteinExistence type="predicted"/>
<reference evidence="1 2" key="1">
    <citation type="journal article" date="2018" name="Sci. Rep.">
        <title>Genomic signatures of local adaptation to the degree of environmental predictability in rotifers.</title>
        <authorList>
            <person name="Franch-Gras L."/>
            <person name="Hahn C."/>
            <person name="Garcia-Roger E.M."/>
            <person name="Carmona M.J."/>
            <person name="Serra M."/>
            <person name="Gomez A."/>
        </authorList>
    </citation>
    <scope>NUCLEOTIDE SEQUENCE [LARGE SCALE GENOMIC DNA]</scope>
    <source>
        <strain evidence="1">HYR1</strain>
    </source>
</reference>
<evidence type="ECO:0000313" key="1">
    <source>
        <dbReference type="EMBL" id="RNA04305.1"/>
    </source>
</evidence>